<feature type="modified residue" description="4-aspartylphosphate" evidence="5">
    <location>
        <position position="57"/>
    </location>
</feature>
<dbReference type="InterPro" id="IPR058245">
    <property type="entry name" value="NreC/VraR/RcsB-like_REC"/>
</dbReference>
<name>A0A5C8HU66_9MICO</name>
<evidence type="ECO:0000256" key="1">
    <source>
        <dbReference type="ARBA" id="ARBA00022553"/>
    </source>
</evidence>
<dbReference type="SMART" id="SM00448">
    <property type="entry name" value="REC"/>
    <property type="match status" value="1"/>
</dbReference>
<dbReference type="GO" id="GO:0006355">
    <property type="term" value="P:regulation of DNA-templated transcription"/>
    <property type="evidence" value="ECO:0007669"/>
    <property type="project" value="InterPro"/>
</dbReference>
<dbReference type="SMART" id="SM00421">
    <property type="entry name" value="HTH_LUXR"/>
    <property type="match status" value="1"/>
</dbReference>
<dbReference type="InterPro" id="IPR000792">
    <property type="entry name" value="Tscrpt_reg_LuxR_C"/>
</dbReference>
<dbReference type="CDD" id="cd17535">
    <property type="entry name" value="REC_NarL-like"/>
    <property type="match status" value="1"/>
</dbReference>
<dbReference type="GO" id="GO:0003677">
    <property type="term" value="F:DNA binding"/>
    <property type="evidence" value="ECO:0007669"/>
    <property type="project" value="UniProtKB-KW"/>
</dbReference>
<reference evidence="8 9" key="1">
    <citation type="submission" date="2019-08" db="EMBL/GenBank/DDBJ databases">
        <authorList>
            <person name="Dong K."/>
        </authorList>
    </citation>
    <scope>NUCLEOTIDE SEQUENCE [LARGE SCALE GENOMIC DNA]</scope>
    <source>
        <strain evidence="8 9">M4-8</strain>
    </source>
</reference>
<keyword evidence="1 5" id="KW-0597">Phosphoprotein</keyword>
<dbReference type="SUPFAM" id="SSF46894">
    <property type="entry name" value="C-terminal effector domain of the bipartite response regulators"/>
    <property type="match status" value="1"/>
</dbReference>
<sequence length="217" mass="22853">MTDPIRVLIVDDDAFARSGMEMLISSAPDLVVVATCSNGAQVAGAIREQYPDVVLCDVRMPGMDGIAVVEALRGSGPAFLMMTAMDDNGTVLRAIEAGAAGFLLKDDDPISIVNAVRSVAAGDTPMSARSARHLVSWVRDDPQAARRRDAQARVEQLAPREREMAIAVATGASDAEIARQVLVAESTVKSTLATVRAKLGARTRVDLAVTVVRAGLV</sequence>
<evidence type="ECO:0000313" key="8">
    <source>
        <dbReference type="EMBL" id="TXK06581.1"/>
    </source>
</evidence>
<keyword evidence="3" id="KW-0238">DNA-binding</keyword>
<dbReference type="PROSITE" id="PS50043">
    <property type="entry name" value="HTH_LUXR_2"/>
    <property type="match status" value="1"/>
</dbReference>
<dbReference type="AlphaFoldDB" id="A0A5C8HU66"/>
<dbReference type="GO" id="GO:0000160">
    <property type="term" value="P:phosphorelay signal transduction system"/>
    <property type="evidence" value="ECO:0007669"/>
    <property type="project" value="InterPro"/>
</dbReference>
<proteinExistence type="predicted"/>
<feature type="domain" description="HTH luxR-type" evidence="6">
    <location>
        <begin position="150"/>
        <end position="215"/>
    </location>
</feature>
<dbReference type="Proteomes" id="UP000321196">
    <property type="component" value="Unassembled WGS sequence"/>
</dbReference>
<evidence type="ECO:0000259" key="7">
    <source>
        <dbReference type="PROSITE" id="PS50110"/>
    </source>
</evidence>
<dbReference type="PANTHER" id="PTHR43214">
    <property type="entry name" value="TWO-COMPONENT RESPONSE REGULATOR"/>
    <property type="match status" value="1"/>
</dbReference>
<evidence type="ECO:0000256" key="4">
    <source>
        <dbReference type="ARBA" id="ARBA00023163"/>
    </source>
</evidence>
<keyword evidence="4" id="KW-0804">Transcription</keyword>
<dbReference type="PRINTS" id="PR00038">
    <property type="entry name" value="HTHLUXR"/>
</dbReference>
<evidence type="ECO:0000313" key="9">
    <source>
        <dbReference type="Proteomes" id="UP000321196"/>
    </source>
</evidence>
<dbReference type="RefSeq" id="WP_147825386.1">
    <property type="nucleotide sequence ID" value="NZ_BAAARG010000001.1"/>
</dbReference>
<evidence type="ECO:0000259" key="6">
    <source>
        <dbReference type="PROSITE" id="PS50043"/>
    </source>
</evidence>
<dbReference type="PROSITE" id="PS50110">
    <property type="entry name" value="RESPONSE_REGULATORY"/>
    <property type="match status" value="1"/>
</dbReference>
<keyword evidence="9" id="KW-1185">Reference proteome</keyword>
<dbReference type="Pfam" id="PF00196">
    <property type="entry name" value="GerE"/>
    <property type="match status" value="1"/>
</dbReference>
<dbReference type="InterPro" id="IPR039420">
    <property type="entry name" value="WalR-like"/>
</dbReference>
<dbReference type="EMBL" id="VRSW01000001">
    <property type="protein sequence ID" value="TXK06581.1"/>
    <property type="molecule type" value="Genomic_DNA"/>
</dbReference>
<dbReference type="InterPro" id="IPR011006">
    <property type="entry name" value="CheY-like_superfamily"/>
</dbReference>
<organism evidence="8 9">
    <name type="scientific">Microbacterium mitrae</name>
    <dbReference type="NCBI Taxonomy" id="664640"/>
    <lineage>
        <taxon>Bacteria</taxon>
        <taxon>Bacillati</taxon>
        <taxon>Actinomycetota</taxon>
        <taxon>Actinomycetes</taxon>
        <taxon>Micrococcales</taxon>
        <taxon>Microbacteriaceae</taxon>
        <taxon>Microbacterium</taxon>
    </lineage>
</organism>
<dbReference type="OrthoDB" id="9808843at2"/>
<evidence type="ECO:0000256" key="3">
    <source>
        <dbReference type="ARBA" id="ARBA00023125"/>
    </source>
</evidence>
<dbReference type="InterPro" id="IPR001789">
    <property type="entry name" value="Sig_transdc_resp-reg_receiver"/>
</dbReference>
<gene>
    <name evidence="8" type="ORF">FVP60_06460</name>
</gene>
<dbReference type="InterPro" id="IPR016032">
    <property type="entry name" value="Sig_transdc_resp-reg_C-effctor"/>
</dbReference>
<evidence type="ECO:0000256" key="2">
    <source>
        <dbReference type="ARBA" id="ARBA00023015"/>
    </source>
</evidence>
<feature type="domain" description="Response regulatory" evidence="7">
    <location>
        <begin position="6"/>
        <end position="120"/>
    </location>
</feature>
<protein>
    <submittedName>
        <fullName evidence="8">Response regulator transcription factor</fullName>
    </submittedName>
</protein>
<accession>A0A5C8HU66</accession>
<dbReference type="Gene3D" id="3.40.50.2300">
    <property type="match status" value="1"/>
</dbReference>
<dbReference type="SUPFAM" id="SSF52172">
    <property type="entry name" value="CheY-like"/>
    <property type="match status" value="1"/>
</dbReference>
<keyword evidence="2" id="KW-0805">Transcription regulation</keyword>
<dbReference type="Pfam" id="PF00072">
    <property type="entry name" value="Response_reg"/>
    <property type="match status" value="1"/>
</dbReference>
<comment type="caution">
    <text evidence="8">The sequence shown here is derived from an EMBL/GenBank/DDBJ whole genome shotgun (WGS) entry which is preliminary data.</text>
</comment>
<dbReference type="PANTHER" id="PTHR43214:SF24">
    <property type="entry name" value="TRANSCRIPTIONAL REGULATORY PROTEIN NARL-RELATED"/>
    <property type="match status" value="1"/>
</dbReference>
<evidence type="ECO:0000256" key="5">
    <source>
        <dbReference type="PROSITE-ProRule" id="PRU00169"/>
    </source>
</evidence>